<sequence>MGLFSFRKKEVESVTPKRASRARAPRTAAANEYSAHPQVDPLLPEKQRARRRLVGALALVLAAVIVLPMVLDSKPKPATGDIAIEIPSQNQTMPPVKIAATQQSLGQGESVVPDAAKSAAPANPPADAPADKTNKAAPSAAPRAVAPAVTAKPAQAEPQASKPAPATTAAAADKAGHFVIRIGAFADRQRAMNWLTKLKAAKVPSYVEQRKINGRTLFLLRAGPFKDKASAEDAARQVRRIGLQAQIAEVS</sequence>
<protein>
    <recommendedName>
        <fullName evidence="3">SPOR domain-containing protein</fullName>
    </recommendedName>
</protein>
<keyword evidence="5" id="KW-1185">Reference proteome</keyword>
<feature type="compositionally biased region" description="Low complexity" evidence="1">
    <location>
        <begin position="135"/>
        <end position="169"/>
    </location>
</feature>
<feature type="region of interest" description="Disordered" evidence="1">
    <location>
        <begin position="100"/>
        <end position="169"/>
    </location>
</feature>
<evidence type="ECO:0000313" key="5">
    <source>
        <dbReference type="Proteomes" id="UP000036700"/>
    </source>
</evidence>
<dbReference type="SUPFAM" id="SSF110997">
    <property type="entry name" value="Sporulation related repeat"/>
    <property type="match status" value="1"/>
</dbReference>
<evidence type="ECO:0000313" key="4">
    <source>
        <dbReference type="EMBL" id="AKJ68507.1"/>
    </source>
</evidence>
<feature type="transmembrane region" description="Helical" evidence="2">
    <location>
        <begin position="53"/>
        <end position="71"/>
    </location>
</feature>
<dbReference type="AlphaFoldDB" id="A0A0G3ET62"/>
<dbReference type="GO" id="GO:0030428">
    <property type="term" value="C:cell septum"/>
    <property type="evidence" value="ECO:0007669"/>
    <property type="project" value="TreeGrafter"/>
</dbReference>
<dbReference type="InterPro" id="IPR052521">
    <property type="entry name" value="Cell_div_SPOR-domain"/>
</dbReference>
<dbReference type="PANTHER" id="PTHR38687">
    <property type="entry name" value="CELL DIVISION PROTEIN DEDD-RELATED"/>
    <property type="match status" value="1"/>
</dbReference>
<proteinExistence type="predicted"/>
<keyword evidence="2" id="KW-0472">Membrane</keyword>
<feature type="region of interest" description="Disordered" evidence="1">
    <location>
        <begin position="1"/>
        <end position="43"/>
    </location>
</feature>
<reference evidence="5" key="1">
    <citation type="submission" date="2015-06" db="EMBL/GenBank/DDBJ databases">
        <authorList>
            <person name="Lim Y.L."/>
            <person name="Ee R."/>
            <person name="Yong D."/>
            <person name="How K.Y."/>
            <person name="Yin W.F."/>
            <person name="Chan K.G."/>
        </authorList>
    </citation>
    <scope>NUCLEOTIDE SEQUENCE [LARGE SCALE GENOMIC DNA]</scope>
    <source>
        <strain evidence="5">DSM 25325</strain>
    </source>
</reference>
<gene>
    <name evidence="4" type="ORF">ABW99_10085</name>
</gene>
<dbReference type="PROSITE" id="PS51724">
    <property type="entry name" value="SPOR"/>
    <property type="match status" value="1"/>
</dbReference>
<dbReference type="EMBL" id="CP011568">
    <property type="protein sequence ID" value="AKJ68507.1"/>
    <property type="molecule type" value="Genomic_DNA"/>
</dbReference>
<dbReference type="GO" id="GO:0042834">
    <property type="term" value="F:peptidoglycan binding"/>
    <property type="evidence" value="ECO:0007669"/>
    <property type="project" value="InterPro"/>
</dbReference>
<evidence type="ECO:0000256" key="1">
    <source>
        <dbReference type="SAM" id="MobiDB-lite"/>
    </source>
</evidence>
<name>A0A0G3ET62_9BURK</name>
<evidence type="ECO:0000256" key="2">
    <source>
        <dbReference type="SAM" id="Phobius"/>
    </source>
</evidence>
<evidence type="ECO:0000259" key="3">
    <source>
        <dbReference type="PROSITE" id="PS51724"/>
    </source>
</evidence>
<dbReference type="Proteomes" id="UP000036700">
    <property type="component" value="Chromosome"/>
</dbReference>
<dbReference type="RefSeq" id="WP_047214353.1">
    <property type="nucleotide sequence ID" value="NZ_CP011568.3"/>
</dbReference>
<dbReference type="Gene3D" id="3.30.70.1070">
    <property type="entry name" value="Sporulation related repeat"/>
    <property type="match status" value="1"/>
</dbReference>
<accession>A0A0G3ET62</accession>
<dbReference type="PATRIC" id="fig|445709.3.peg.2155"/>
<organism evidence="4 5">
    <name type="scientific">Pandoraea thiooxydans</name>
    <dbReference type="NCBI Taxonomy" id="445709"/>
    <lineage>
        <taxon>Bacteria</taxon>
        <taxon>Pseudomonadati</taxon>
        <taxon>Pseudomonadota</taxon>
        <taxon>Betaproteobacteria</taxon>
        <taxon>Burkholderiales</taxon>
        <taxon>Burkholderiaceae</taxon>
        <taxon>Pandoraea</taxon>
    </lineage>
</organism>
<keyword evidence="2" id="KW-0812">Transmembrane</keyword>
<dbReference type="GO" id="GO:0032506">
    <property type="term" value="P:cytokinetic process"/>
    <property type="evidence" value="ECO:0007669"/>
    <property type="project" value="TreeGrafter"/>
</dbReference>
<dbReference type="STRING" id="445709.ABW99_10085"/>
<feature type="domain" description="SPOR" evidence="3">
    <location>
        <begin position="172"/>
        <end position="251"/>
    </location>
</feature>
<dbReference type="OrthoDB" id="8563804at2"/>
<dbReference type="InterPro" id="IPR007730">
    <property type="entry name" value="SPOR-like_dom"/>
</dbReference>
<dbReference type="InterPro" id="IPR036680">
    <property type="entry name" value="SPOR-like_sf"/>
</dbReference>
<dbReference type="GO" id="GO:0032153">
    <property type="term" value="C:cell division site"/>
    <property type="evidence" value="ECO:0007669"/>
    <property type="project" value="TreeGrafter"/>
</dbReference>
<dbReference type="Pfam" id="PF05036">
    <property type="entry name" value="SPOR"/>
    <property type="match status" value="1"/>
</dbReference>
<dbReference type="KEGG" id="ptx:ABW99_10085"/>
<keyword evidence="2" id="KW-1133">Transmembrane helix</keyword>
<dbReference type="PANTHER" id="PTHR38687:SF1">
    <property type="entry name" value="CELL DIVISION PROTEIN DEDD"/>
    <property type="match status" value="1"/>
</dbReference>